<evidence type="ECO:0000313" key="9">
    <source>
        <dbReference type="Proteomes" id="UP000650466"/>
    </source>
</evidence>
<dbReference type="PANTHER" id="PTHR46098:SF1">
    <property type="entry name" value="TRNA (CYTOSINE(38)-C(5))-METHYLTRANSFERASE"/>
    <property type="match status" value="1"/>
</dbReference>
<feature type="active site" evidence="6">
    <location>
        <position position="79"/>
    </location>
</feature>
<evidence type="ECO:0000313" key="8">
    <source>
        <dbReference type="EMBL" id="MBD0383274.1"/>
    </source>
</evidence>
<dbReference type="Gene3D" id="3.40.50.150">
    <property type="entry name" value="Vaccinia Virus protein VP39"/>
    <property type="match status" value="1"/>
</dbReference>
<dbReference type="InterPro" id="IPR029063">
    <property type="entry name" value="SAM-dependent_MTases_sf"/>
</dbReference>
<dbReference type="InterPro" id="IPR050750">
    <property type="entry name" value="C5-MTase"/>
</dbReference>
<accession>A0A926QMD6</accession>
<name>A0A926QMD6_9BACL</name>
<dbReference type="PROSITE" id="PS51679">
    <property type="entry name" value="SAM_MT_C5"/>
    <property type="match status" value="1"/>
</dbReference>
<dbReference type="AlphaFoldDB" id="A0A926QMD6"/>
<dbReference type="NCBIfam" id="TIGR00675">
    <property type="entry name" value="dcm"/>
    <property type="match status" value="1"/>
</dbReference>
<dbReference type="EMBL" id="JACVVD010000010">
    <property type="protein sequence ID" value="MBD0383274.1"/>
    <property type="molecule type" value="Genomic_DNA"/>
</dbReference>
<keyword evidence="4 6" id="KW-0949">S-adenosyl-L-methionine</keyword>
<evidence type="ECO:0000256" key="7">
    <source>
        <dbReference type="RuleBase" id="RU000416"/>
    </source>
</evidence>
<dbReference type="GO" id="GO:0003886">
    <property type="term" value="F:DNA (cytosine-5-)-methyltransferase activity"/>
    <property type="evidence" value="ECO:0007669"/>
    <property type="project" value="UniProtKB-EC"/>
</dbReference>
<keyword evidence="5" id="KW-0680">Restriction system</keyword>
<dbReference type="EC" id="2.1.1.37" evidence="1"/>
<evidence type="ECO:0000256" key="5">
    <source>
        <dbReference type="ARBA" id="ARBA00022747"/>
    </source>
</evidence>
<dbReference type="Gene3D" id="3.90.120.10">
    <property type="entry name" value="DNA Methylase, subunit A, domain 2"/>
    <property type="match status" value="1"/>
</dbReference>
<organism evidence="8 9">
    <name type="scientific">Paenibacillus sedimenti</name>
    <dbReference type="NCBI Taxonomy" id="2770274"/>
    <lineage>
        <taxon>Bacteria</taxon>
        <taxon>Bacillati</taxon>
        <taxon>Bacillota</taxon>
        <taxon>Bacilli</taxon>
        <taxon>Bacillales</taxon>
        <taxon>Paenibacillaceae</taxon>
        <taxon>Paenibacillus</taxon>
    </lineage>
</organism>
<evidence type="ECO:0000256" key="3">
    <source>
        <dbReference type="ARBA" id="ARBA00022679"/>
    </source>
</evidence>
<evidence type="ECO:0000256" key="1">
    <source>
        <dbReference type="ARBA" id="ARBA00011975"/>
    </source>
</evidence>
<dbReference type="RefSeq" id="WP_188177055.1">
    <property type="nucleotide sequence ID" value="NZ_JACVVD010000010.1"/>
</dbReference>
<dbReference type="Pfam" id="PF00145">
    <property type="entry name" value="DNA_methylase"/>
    <property type="match status" value="1"/>
</dbReference>
<protein>
    <recommendedName>
        <fullName evidence="1">DNA (cytosine-5-)-methyltransferase</fullName>
        <ecNumber evidence="1">2.1.1.37</ecNumber>
    </recommendedName>
</protein>
<comment type="caution">
    <text evidence="8">The sequence shown here is derived from an EMBL/GenBank/DDBJ whole genome shotgun (WGS) entry which is preliminary data.</text>
</comment>
<dbReference type="Proteomes" id="UP000650466">
    <property type="component" value="Unassembled WGS sequence"/>
</dbReference>
<dbReference type="GO" id="GO:0009307">
    <property type="term" value="P:DNA restriction-modification system"/>
    <property type="evidence" value="ECO:0007669"/>
    <property type="project" value="UniProtKB-KW"/>
</dbReference>
<keyword evidence="3 6" id="KW-0808">Transferase</keyword>
<dbReference type="PRINTS" id="PR00105">
    <property type="entry name" value="C5METTRFRASE"/>
</dbReference>
<evidence type="ECO:0000256" key="2">
    <source>
        <dbReference type="ARBA" id="ARBA00022603"/>
    </source>
</evidence>
<dbReference type="PANTHER" id="PTHR46098">
    <property type="entry name" value="TRNA (CYTOSINE(38)-C(5))-METHYLTRANSFERASE"/>
    <property type="match status" value="1"/>
</dbReference>
<keyword evidence="9" id="KW-1185">Reference proteome</keyword>
<sequence length="370" mass="41397">MESLHQNTYSFLEFFAGSGLVAHALKPYFKAVWANDICEKKAAVYVANHGKKHFHLNDIQHVCGLGLPHADLSWASFPCQDLSLAGLIAGIEGKRSGLVWEWLRIMDEMPKMPPILVAENVVGLVSSKGGQNYKLLHEALRTRGYKAGAIILDAVRWVPQSRPRVFVIAVKKEIKIPESLISDTPNWLHNEAVKKASNDLKDWIWWRIPEPDIRKNVLADIIEWDAPVDNEDTTSYNLSLVPPLHLAKLKEGFRVAAGYKRTRNKKQVLELRVDGVAGCLRTPEGGSSRQYVVLNQNGALKTRLLTTRETARLMGAPDSYKLPGTYNNGYKAMGDAVAAPVAQYLSEHLLFPLAEQSRQLKEREFNVNVG</sequence>
<dbReference type="SUPFAM" id="SSF53335">
    <property type="entry name" value="S-adenosyl-L-methionine-dependent methyltransferases"/>
    <property type="match status" value="1"/>
</dbReference>
<dbReference type="GO" id="GO:0032259">
    <property type="term" value="P:methylation"/>
    <property type="evidence" value="ECO:0007669"/>
    <property type="project" value="UniProtKB-KW"/>
</dbReference>
<keyword evidence="2 6" id="KW-0489">Methyltransferase</keyword>
<reference evidence="8" key="1">
    <citation type="submission" date="2020-09" db="EMBL/GenBank/DDBJ databases">
        <title>Draft Genome Sequence of Paenibacillus sp. WST5.</title>
        <authorList>
            <person name="Bao Z."/>
        </authorList>
    </citation>
    <scope>NUCLEOTIDE SEQUENCE</scope>
    <source>
        <strain evidence="8">WST5</strain>
    </source>
</reference>
<evidence type="ECO:0000256" key="4">
    <source>
        <dbReference type="ARBA" id="ARBA00022691"/>
    </source>
</evidence>
<dbReference type="InterPro" id="IPR001525">
    <property type="entry name" value="C5_MeTfrase"/>
</dbReference>
<gene>
    <name evidence="8" type="ORF">ICC18_24530</name>
</gene>
<proteinExistence type="inferred from homology"/>
<evidence type="ECO:0000256" key="6">
    <source>
        <dbReference type="PROSITE-ProRule" id="PRU01016"/>
    </source>
</evidence>
<comment type="similarity">
    <text evidence="6 7">Belongs to the class I-like SAM-binding methyltransferase superfamily. C5-methyltransferase family.</text>
</comment>